<evidence type="ECO:0000313" key="6">
    <source>
        <dbReference type="EMBL" id="TKG70965.1"/>
    </source>
</evidence>
<evidence type="ECO:0000256" key="1">
    <source>
        <dbReference type="ARBA" id="ARBA00022448"/>
    </source>
</evidence>
<dbReference type="GO" id="GO:0005524">
    <property type="term" value="F:ATP binding"/>
    <property type="evidence" value="ECO:0007669"/>
    <property type="project" value="UniProtKB-KW"/>
</dbReference>
<reference evidence="6 7" key="1">
    <citation type="journal article" date="2015" name="Antonie Van Leeuwenhoek">
        <title>Prauserella endophytica sp. nov., an endophytic actinobacterium isolated from Tamarix taklamakanensis.</title>
        <authorList>
            <person name="Liu J.M."/>
            <person name="Habden X."/>
            <person name="Guo L."/>
            <person name="Tuo L."/>
            <person name="Jiang Z.K."/>
            <person name="Liu S.W."/>
            <person name="Liu X.F."/>
            <person name="Chen L."/>
            <person name="Li R.F."/>
            <person name="Zhang Y.Q."/>
            <person name="Sun C.H."/>
        </authorList>
    </citation>
    <scope>NUCLEOTIDE SEQUENCE [LARGE SCALE GENOMIC DNA]</scope>
    <source>
        <strain evidence="6 7">CGMCC 4.7182</strain>
    </source>
</reference>
<dbReference type="PROSITE" id="PS00211">
    <property type="entry name" value="ABC_TRANSPORTER_1"/>
    <property type="match status" value="1"/>
</dbReference>
<evidence type="ECO:0000256" key="4">
    <source>
        <dbReference type="SAM" id="MobiDB-lite"/>
    </source>
</evidence>
<evidence type="ECO:0000256" key="3">
    <source>
        <dbReference type="ARBA" id="ARBA00022840"/>
    </source>
</evidence>
<dbReference type="SMART" id="SM00382">
    <property type="entry name" value="AAA"/>
    <property type="match status" value="1"/>
</dbReference>
<proteinExistence type="predicted"/>
<gene>
    <name evidence="6" type="ORF">FCN18_15745</name>
</gene>
<keyword evidence="1" id="KW-0813">Transport</keyword>
<organism evidence="6 7">
    <name type="scientific">Prauserella endophytica</name>
    <dbReference type="NCBI Taxonomy" id="1592324"/>
    <lineage>
        <taxon>Bacteria</taxon>
        <taxon>Bacillati</taxon>
        <taxon>Actinomycetota</taxon>
        <taxon>Actinomycetes</taxon>
        <taxon>Pseudonocardiales</taxon>
        <taxon>Pseudonocardiaceae</taxon>
        <taxon>Prauserella</taxon>
        <taxon>Prauserella coralliicola group</taxon>
    </lineage>
</organism>
<dbReference type="Proteomes" id="UP000309992">
    <property type="component" value="Unassembled WGS sequence"/>
</dbReference>
<protein>
    <submittedName>
        <fullName evidence="6">ABC transporter ATP-binding protein</fullName>
    </submittedName>
</protein>
<dbReference type="PANTHER" id="PTHR42788:SF13">
    <property type="entry name" value="ALIPHATIC SULFONATES IMPORT ATP-BINDING PROTEIN SSUB"/>
    <property type="match status" value="1"/>
</dbReference>
<feature type="region of interest" description="Disordered" evidence="4">
    <location>
        <begin position="1"/>
        <end position="28"/>
    </location>
</feature>
<keyword evidence="7" id="KW-1185">Reference proteome</keyword>
<sequence length="282" mass="30965">MGARATGVVMHTTDGSEATPPAGPSPQEYSVSLEGVSVAFDVPGKGNLLAVDNIDLHVPAGQFVALVGPSGCGKTTVLNMLAGLMRPSAGVVSRYGKPVDGPSRDIGYMLARSALTPWRTIRANVELGLEIRGVAARERKSRAMALLERLKIDHFADAYPSQLSHGMQQRVAIARTLAIDPDLWLMDEPFGALDAQTRVRVQSEFLALWEGSGKTVLFVTHDLSEAVLLADRVIVMTHRPAEIKLDMMVDVERPRNPQEQLFDPRLEEIERTLWEELRHEIQ</sequence>
<dbReference type="InterPro" id="IPR003439">
    <property type="entry name" value="ABC_transporter-like_ATP-bd"/>
</dbReference>
<keyword evidence="3 6" id="KW-0067">ATP-binding</keyword>
<evidence type="ECO:0000259" key="5">
    <source>
        <dbReference type="PROSITE" id="PS50893"/>
    </source>
</evidence>
<dbReference type="PROSITE" id="PS50893">
    <property type="entry name" value="ABC_TRANSPORTER_2"/>
    <property type="match status" value="1"/>
</dbReference>
<dbReference type="EMBL" id="SWMS01000007">
    <property type="protein sequence ID" value="TKG70965.1"/>
    <property type="molecule type" value="Genomic_DNA"/>
</dbReference>
<dbReference type="PANTHER" id="PTHR42788">
    <property type="entry name" value="TAURINE IMPORT ATP-BINDING PROTEIN-RELATED"/>
    <property type="match status" value="1"/>
</dbReference>
<dbReference type="InterPro" id="IPR050166">
    <property type="entry name" value="ABC_transporter_ATP-bind"/>
</dbReference>
<evidence type="ECO:0000256" key="2">
    <source>
        <dbReference type="ARBA" id="ARBA00022741"/>
    </source>
</evidence>
<dbReference type="Gene3D" id="3.40.50.300">
    <property type="entry name" value="P-loop containing nucleotide triphosphate hydrolases"/>
    <property type="match status" value="1"/>
</dbReference>
<dbReference type="CDD" id="cd03293">
    <property type="entry name" value="ABC_NrtD_SsuB_transporters"/>
    <property type="match status" value="1"/>
</dbReference>
<dbReference type="SUPFAM" id="SSF52540">
    <property type="entry name" value="P-loop containing nucleoside triphosphate hydrolases"/>
    <property type="match status" value="1"/>
</dbReference>
<dbReference type="InterPro" id="IPR027417">
    <property type="entry name" value="P-loop_NTPase"/>
</dbReference>
<accession>A0ABY2S785</accession>
<comment type="caution">
    <text evidence="6">The sequence shown here is derived from an EMBL/GenBank/DDBJ whole genome shotgun (WGS) entry which is preliminary data.</text>
</comment>
<dbReference type="Pfam" id="PF00005">
    <property type="entry name" value="ABC_tran"/>
    <property type="match status" value="1"/>
</dbReference>
<dbReference type="InterPro" id="IPR003593">
    <property type="entry name" value="AAA+_ATPase"/>
</dbReference>
<dbReference type="InterPro" id="IPR017871">
    <property type="entry name" value="ABC_transporter-like_CS"/>
</dbReference>
<name>A0ABY2S785_9PSEU</name>
<feature type="domain" description="ABC transporter" evidence="5">
    <location>
        <begin position="31"/>
        <end position="263"/>
    </location>
</feature>
<evidence type="ECO:0000313" key="7">
    <source>
        <dbReference type="Proteomes" id="UP000309992"/>
    </source>
</evidence>
<keyword evidence="2" id="KW-0547">Nucleotide-binding</keyword>